<organism evidence="2 3">
    <name type="scientific">Branchiostoma lanceolatum</name>
    <name type="common">Common lancelet</name>
    <name type="synonym">Amphioxus lanceolatum</name>
    <dbReference type="NCBI Taxonomy" id="7740"/>
    <lineage>
        <taxon>Eukaryota</taxon>
        <taxon>Metazoa</taxon>
        <taxon>Chordata</taxon>
        <taxon>Cephalochordata</taxon>
        <taxon>Leptocardii</taxon>
        <taxon>Amphioxiformes</taxon>
        <taxon>Branchiostomatidae</taxon>
        <taxon>Branchiostoma</taxon>
    </lineage>
</organism>
<keyword evidence="1" id="KW-0732">Signal</keyword>
<evidence type="ECO:0000256" key="1">
    <source>
        <dbReference type="SAM" id="SignalP"/>
    </source>
</evidence>
<sequence length="85" mass="9445">MKLSVCVLFLGCLLVLAAAIPAEDEEDLQGLLTELEDMVDQIGELQEVGMENRSLSWKVCRDKCIRRKEGTTSSCSKQCKPKGKK</sequence>
<dbReference type="AlphaFoldDB" id="A0A8J9ZF32"/>
<reference evidence="2" key="1">
    <citation type="submission" date="2022-01" db="EMBL/GenBank/DDBJ databases">
        <authorList>
            <person name="Braso-Vives M."/>
        </authorList>
    </citation>
    <scope>NUCLEOTIDE SEQUENCE</scope>
</reference>
<dbReference type="Proteomes" id="UP000838412">
    <property type="component" value="Chromosome 19"/>
</dbReference>
<proteinExistence type="predicted"/>
<feature type="signal peptide" evidence="1">
    <location>
        <begin position="1"/>
        <end position="19"/>
    </location>
</feature>
<evidence type="ECO:0000313" key="2">
    <source>
        <dbReference type="EMBL" id="CAH1252338.1"/>
    </source>
</evidence>
<dbReference type="OrthoDB" id="10062253at2759"/>
<accession>A0A8J9ZF32</accession>
<name>A0A8J9ZF32_BRALA</name>
<keyword evidence="3" id="KW-1185">Reference proteome</keyword>
<evidence type="ECO:0000313" key="3">
    <source>
        <dbReference type="Proteomes" id="UP000838412"/>
    </source>
</evidence>
<gene>
    <name evidence="2" type="primary">Hypp9257</name>
    <name evidence="2" type="ORF">BLAG_LOCUS12428</name>
</gene>
<protein>
    <submittedName>
        <fullName evidence="2">Hypp9257 protein</fullName>
    </submittedName>
</protein>
<dbReference type="EMBL" id="OV696704">
    <property type="protein sequence ID" value="CAH1252338.1"/>
    <property type="molecule type" value="Genomic_DNA"/>
</dbReference>
<feature type="chain" id="PRO_5035442923" evidence="1">
    <location>
        <begin position="20"/>
        <end position="85"/>
    </location>
</feature>